<evidence type="ECO:0000313" key="3">
    <source>
        <dbReference type="Proteomes" id="UP000006055"/>
    </source>
</evidence>
<dbReference type="KEGG" id="dti:Desti_0407"/>
<dbReference type="RefSeq" id="WP_014808301.1">
    <property type="nucleotide sequence ID" value="NC_018025.1"/>
</dbReference>
<feature type="signal peptide" evidence="1">
    <location>
        <begin position="1"/>
        <end position="23"/>
    </location>
</feature>
<gene>
    <name evidence="2" type="ordered locus">Desti_0407</name>
</gene>
<keyword evidence="1" id="KW-0732">Signal</keyword>
<evidence type="ECO:0000313" key="2">
    <source>
        <dbReference type="EMBL" id="AFM23142.1"/>
    </source>
</evidence>
<dbReference type="HOGENOM" id="CLU_2522196_0_0_7"/>
<name>I4C0Q1_DESTA</name>
<reference evidence="3" key="1">
    <citation type="submission" date="2012-06" db="EMBL/GenBank/DDBJ databases">
        <title>Complete sequence of chromosome of Desulfomonile tiedjei DSM 6799.</title>
        <authorList>
            <person name="Lucas S."/>
            <person name="Copeland A."/>
            <person name="Lapidus A."/>
            <person name="Glavina del Rio T."/>
            <person name="Dalin E."/>
            <person name="Tice H."/>
            <person name="Bruce D."/>
            <person name="Goodwin L."/>
            <person name="Pitluck S."/>
            <person name="Peters L."/>
            <person name="Ovchinnikova G."/>
            <person name="Zeytun A."/>
            <person name="Lu M."/>
            <person name="Kyrpides N."/>
            <person name="Mavromatis K."/>
            <person name="Ivanova N."/>
            <person name="Brettin T."/>
            <person name="Detter J.C."/>
            <person name="Han C."/>
            <person name="Larimer F."/>
            <person name="Land M."/>
            <person name="Hauser L."/>
            <person name="Markowitz V."/>
            <person name="Cheng J.-F."/>
            <person name="Hugenholtz P."/>
            <person name="Woyke T."/>
            <person name="Wu D."/>
            <person name="Spring S."/>
            <person name="Schroeder M."/>
            <person name="Brambilla E."/>
            <person name="Klenk H.-P."/>
            <person name="Eisen J.A."/>
        </authorList>
    </citation>
    <scope>NUCLEOTIDE SEQUENCE [LARGE SCALE GENOMIC DNA]</scope>
    <source>
        <strain evidence="3">ATCC 49306 / DSM 6799 / DCB-1</strain>
    </source>
</reference>
<evidence type="ECO:0000256" key="1">
    <source>
        <dbReference type="SAM" id="SignalP"/>
    </source>
</evidence>
<dbReference type="AlphaFoldDB" id="I4C0Q1"/>
<sequence length="84" mass="8779">MKKAFLIIMLAVITALMTGIAMAGSFYVVKNATGQVAVVDYTTGPEWVKVDGPYGTADAAKRAGGIGTVYGSGPKNMLIPRRAE</sequence>
<dbReference type="Proteomes" id="UP000006055">
    <property type="component" value="Chromosome"/>
</dbReference>
<accession>I4C0Q1</accession>
<keyword evidence="3" id="KW-1185">Reference proteome</keyword>
<protein>
    <submittedName>
        <fullName evidence="2">Uncharacterized protein</fullName>
    </submittedName>
</protein>
<feature type="chain" id="PRO_5003686842" evidence="1">
    <location>
        <begin position="24"/>
        <end position="84"/>
    </location>
</feature>
<dbReference type="EMBL" id="CP003360">
    <property type="protein sequence ID" value="AFM23142.1"/>
    <property type="molecule type" value="Genomic_DNA"/>
</dbReference>
<proteinExistence type="predicted"/>
<organism evidence="2 3">
    <name type="scientific">Desulfomonile tiedjei (strain ATCC 49306 / DSM 6799 / DCB-1)</name>
    <dbReference type="NCBI Taxonomy" id="706587"/>
    <lineage>
        <taxon>Bacteria</taxon>
        <taxon>Pseudomonadati</taxon>
        <taxon>Thermodesulfobacteriota</taxon>
        <taxon>Desulfomonilia</taxon>
        <taxon>Desulfomonilales</taxon>
        <taxon>Desulfomonilaceae</taxon>
        <taxon>Desulfomonile</taxon>
    </lineage>
</organism>